<evidence type="ECO:0000256" key="1">
    <source>
        <dbReference type="ARBA" id="ARBA00022837"/>
    </source>
</evidence>
<organism evidence="3 4">
    <name type="scientific">Pieris macdunnoughi</name>
    <dbReference type="NCBI Taxonomy" id="345717"/>
    <lineage>
        <taxon>Eukaryota</taxon>
        <taxon>Metazoa</taxon>
        <taxon>Ecdysozoa</taxon>
        <taxon>Arthropoda</taxon>
        <taxon>Hexapoda</taxon>
        <taxon>Insecta</taxon>
        <taxon>Pterygota</taxon>
        <taxon>Neoptera</taxon>
        <taxon>Endopterygota</taxon>
        <taxon>Lepidoptera</taxon>
        <taxon>Glossata</taxon>
        <taxon>Ditrysia</taxon>
        <taxon>Papilionoidea</taxon>
        <taxon>Pieridae</taxon>
        <taxon>Pierinae</taxon>
        <taxon>Pieris</taxon>
    </lineage>
</organism>
<dbReference type="EMBL" id="CAJOBZ010000068">
    <property type="protein sequence ID" value="CAF4942681.1"/>
    <property type="molecule type" value="Genomic_DNA"/>
</dbReference>
<name>A0A821XH19_9NEOP</name>
<dbReference type="InterPro" id="IPR018247">
    <property type="entry name" value="EF_Hand_1_Ca_BS"/>
</dbReference>
<dbReference type="OrthoDB" id="289247at2759"/>
<protein>
    <recommendedName>
        <fullName evidence="2">EF-hand domain-containing protein</fullName>
    </recommendedName>
</protein>
<accession>A0A821XH19</accession>
<dbReference type="InterPro" id="IPR002048">
    <property type="entry name" value="EF_hand_dom"/>
</dbReference>
<dbReference type="GO" id="GO:0005509">
    <property type="term" value="F:calcium ion binding"/>
    <property type="evidence" value="ECO:0007669"/>
    <property type="project" value="InterPro"/>
</dbReference>
<keyword evidence="1" id="KW-0106">Calcium</keyword>
<sequence>MRRVVFQLLRANPRSSRQASTPDALKYFHKTNLYLNNGDIETTIDEKDEASRRLYFLVSVDLHKEKLRDGEGNAKDTPITYKDEDLSNIVEGALKQTDKNNDGYIDYLEYRVVTGAASPDL</sequence>
<proteinExistence type="predicted"/>
<reference evidence="3" key="1">
    <citation type="submission" date="2021-02" db="EMBL/GenBank/DDBJ databases">
        <authorList>
            <person name="Steward A R."/>
        </authorList>
    </citation>
    <scope>NUCLEOTIDE SEQUENCE</scope>
</reference>
<feature type="domain" description="EF-hand" evidence="2">
    <location>
        <begin position="85"/>
        <end position="120"/>
    </location>
</feature>
<dbReference type="InterPro" id="IPR011992">
    <property type="entry name" value="EF-hand-dom_pair"/>
</dbReference>
<comment type="caution">
    <text evidence="3">The sequence shown here is derived from an EMBL/GenBank/DDBJ whole genome shotgun (WGS) entry which is preliminary data.</text>
</comment>
<dbReference type="AlphaFoldDB" id="A0A821XH19"/>
<evidence type="ECO:0000313" key="3">
    <source>
        <dbReference type="EMBL" id="CAF4942681.1"/>
    </source>
</evidence>
<dbReference type="Gene3D" id="1.10.238.10">
    <property type="entry name" value="EF-hand"/>
    <property type="match status" value="1"/>
</dbReference>
<evidence type="ECO:0000313" key="4">
    <source>
        <dbReference type="Proteomes" id="UP000663880"/>
    </source>
</evidence>
<dbReference type="Proteomes" id="UP000663880">
    <property type="component" value="Unassembled WGS sequence"/>
</dbReference>
<evidence type="ECO:0000259" key="2">
    <source>
        <dbReference type="PROSITE" id="PS50222"/>
    </source>
</evidence>
<dbReference type="SUPFAM" id="SSF47473">
    <property type="entry name" value="EF-hand"/>
    <property type="match status" value="1"/>
</dbReference>
<dbReference type="PROSITE" id="PS00018">
    <property type="entry name" value="EF_HAND_1"/>
    <property type="match status" value="1"/>
</dbReference>
<dbReference type="PROSITE" id="PS50222">
    <property type="entry name" value="EF_HAND_2"/>
    <property type="match status" value="1"/>
</dbReference>
<keyword evidence="4" id="KW-1185">Reference proteome</keyword>
<gene>
    <name evidence="3" type="ORF">PMACD_LOCUS14876</name>
</gene>